<dbReference type="Pfam" id="PF20183">
    <property type="entry name" value="DUF6546"/>
    <property type="match status" value="1"/>
</dbReference>
<dbReference type="SUPFAM" id="SSF81383">
    <property type="entry name" value="F-box domain"/>
    <property type="match status" value="1"/>
</dbReference>
<comment type="caution">
    <text evidence="4">The sequence shown here is derived from an EMBL/GenBank/DDBJ whole genome shotgun (WGS) entry which is preliminary data.</text>
</comment>
<dbReference type="InterPro" id="IPR046676">
    <property type="entry name" value="DUF6546"/>
</dbReference>
<feature type="compositionally biased region" description="Polar residues" evidence="1">
    <location>
        <begin position="12"/>
        <end position="21"/>
    </location>
</feature>
<dbReference type="EMBL" id="WIGM01000231">
    <property type="protein sequence ID" value="KAF6832706.1"/>
    <property type="molecule type" value="Genomic_DNA"/>
</dbReference>
<organism evidence="4 5">
    <name type="scientific">Colletotrichum musicola</name>
    <dbReference type="NCBI Taxonomy" id="2175873"/>
    <lineage>
        <taxon>Eukaryota</taxon>
        <taxon>Fungi</taxon>
        <taxon>Dikarya</taxon>
        <taxon>Ascomycota</taxon>
        <taxon>Pezizomycotina</taxon>
        <taxon>Sordariomycetes</taxon>
        <taxon>Hypocreomycetidae</taxon>
        <taxon>Glomerellales</taxon>
        <taxon>Glomerellaceae</taxon>
        <taxon>Colletotrichum</taxon>
        <taxon>Colletotrichum orchidearum species complex</taxon>
    </lineage>
</organism>
<evidence type="ECO:0000256" key="1">
    <source>
        <dbReference type="SAM" id="MobiDB-lite"/>
    </source>
</evidence>
<dbReference type="AlphaFoldDB" id="A0A8H6KL35"/>
<dbReference type="Pfam" id="PF12937">
    <property type="entry name" value="F-box-like"/>
    <property type="match status" value="1"/>
</dbReference>
<protein>
    <recommendedName>
        <fullName evidence="6">F-box domain-containing protein</fullName>
    </recommendedName>
</protein>
<dbReference type="Proteomes" id="UP000639643">
    <property type="component" value="Unassembled WGS sequence"/>
</dbReference>
<dbReference type="Gene3D" id="1.20.1280.50">
    <property type="match status" value="1"/>
</dbReference>
<feature type="domain" description="F-box" evidence="2">
    <location>
        <begin position="24"/>
        <end position="58"/>
    </location>
</feature>
<evidence type="ECO:0000313" key="4">
    <source>
        <dbReference type="EMBL" id="KAF6832706.1"/>
    </source>
</evidence>
<accession>A0A8H6KL35</accession>
<gene>
    <name evidence="4" type="ORF">CMUS01_06812</name>
</gene>
<feature type="domain" description="DUF6546" evidence="3">
    <location>
        <begin position="295"/>
        <end position="504"/>
    </location>
</feature>
<proteinExistence type="predicted"/>
<evidence type="ECO:0008006" key="6">
    <source>
        <dbReference type="Google" id="ProtNLM"/>
    </source>
</evidence>
<dbReference type="InterPro" id="IPR001810">
    <property type="entry name" value="F-box_dom"/>
</dbReference>
<dbReference type="OrthoDB" id="3728558at2759"/>
<evidence type="ECO:0000259" key="2">
    <source>
        <dbReference type="Pfam" id="PF12937"/>
    </source>
</evidence>
<evidence type="ECO:0000313" key="5">
    <source>
        <dbReference type="Proteomes" id="UP000639643"/>
    </source>
</evidence>
<dbReference type="InterPro" id="IPR036047">
    <property type="entry name" value="F-box-like_dom_sf"/>
</dbReference>
<sequence>MTDQPALALSPGPQNTTATSGLVWTSLPPELRRKIFEYLPQTGPRWSACASVCKEWQAELEKENFRRLKVTAADLETMGDIVRPDRAKLVGHVWLNIELLRYSCQACRQREGKSLYLKNHNLVRKAIEKLWAILSREEMAGLTLELSMQSPSDKEHSFKNFYFGGEHEGWIFDPLAPPTQRPNMERNLRAGHDEWHHWIHDRNTTAPSEYSLERIFGGVYYSVPRTPASIPRLPVVDRLEIRRQTRRPFEPHLLENLVKQLPGLKYFTFEPWQKWHVQAQQAQDRHYARFFGSGLPRTLRELSVFEETNEAFTSVFVEGYVGSPPLPDGIRMASPQVGAAFATLSLLLEKLSVTFMVEAWDFFSAYQPGWVWENLTFLVLTSRRLIKPENNQVDDMERLLSSAAEVALSMPVLKTMVIWNFRWGHAFKFYYCAKDTKTVKETVIGWRGTWDFDPDPSVVKRWAKVAGKNTRYNLRVNPEPKINVSIKSLAKAIKLLDLPSEVVHPESLSQMLKEADTSWYP</sequence>
<evidence type="ECO:0000259" key="3">
    <source>
        <dbReference type="Pfam" id="PF20183"/>
    </source>
</evidence>
<feature type="region of interest" description="Disordered" evidence="1">
    <location>
        <begin position="1"/>
        <end position="21"/>
    </location>
</feature>
<reference evidence="4" key="1">
    <citation type="journal article" date="2020" name="Phytopathology">
        <title>Genome Sequence Resources of Colletotrichum truncatum, C. plurivorum, C. musicola, and C. sojae: Four Species Pathogenic to Soybean (Glycine max).</title>
        <authorList>
            <person name="Rogerio F."/>
            <person name="Boufleur T.R."/>
            <person name="Ciampi-Guillardi M."/>
            <person name="Sukno S.A."/>
            <person name="Thon M.R."/>
            <person name="Massola Junior N.S."/>
            <person name="Baroncelli R."/>
        </authorList>
    </citation>
    <scope>NUCLEOTIDE SEQUENCE</scope>
    <source>
        <strain evidence="4">LFN0074</strain>
    </source>
</reference>
<keyword evidence="5" id="KW-1185">Reference proteome</keyword>
<name>A0A8H6KL35_9PEZI</name>